<organism evidence="8 9">
    <name type="scientific">Humibacillus xanthopallidus</name>
    <dbReference type="NCBI Taxonomy" id="412689"/>
    <lineage>
        <taxon>Bacteria</taxon>
        <taxon>Bacillati</taxon>
        <taxon>Actinomycetota</taxon>
        <taxon>Actinomycetes</taxon>
        <taxon>Micrococcales</taxon>
        <taxon>Intrasporangiaceae</taxon>
        <taxon>Humibacillus</taxon>
    </lineage>
</organism>
<feature type="region of interest" description="Disordered" evidence="5">
    <location>
        <begin position="1"/>
        <end position="35"/>
    </location>
</feature>
<comment type="caution">
    <text evidence="8">The sequence shown here is derived from an EMBL/GenBank/DDBJ whole genome shotgun (WGS) entry which is preliminary data.</text>
</comment>
<dbReference type="InterPro" id="IPR011701">
    <property type="entry name" value="MFS"/>
</dbReference>
<feature type="transmembrane region" description="Helical" evidence="6">
    <location>
        <begin position="426"/>
        <end position="448"/>
    </location>
</feature>
<dbReference type="OrthoDB" id="146345at2"/>
<keyword evidence="2 6" id="KW-0812">Transmembrane</keyword>
<dbReference type="GO" id="GO:0005886">
    <property type="term" value="C:plasma membrane"/>
    <property type="evidence" value="ECO:0007669"/>
    <property type="project" value="UniProtKB-SubCell"/>
</dbReference>
<accession>A0A543PSZ2</accession>
<keyword evidence="3 6" id="KW-1133">Transmembrane helix</keyword>
<feature type="domain" description="Major facilitator superfamily (MFS) profile" evidence="7">
    <location>
        <begin position="43"/>
        <end position="450"/>
    </location>
</feature>
<feature type="transmembrane region" description="Helical" evidence="6">
    <location>
        <begin position="170"/>
        <end position="194"/>
    </location>
</feature>
<reference evidence="8 9" key="1">
    <citation type="submission" date="2019-06" db="EMBL/GenBank/DDBJ databases">
        <title>Sequencing the genomes of 1000 actinobacteria strains.</title>
        <authorList>
            <person name="Klenk H.-P."/>
        </authorList>
    </citation>
    <scope>NUCLEOTIDE SEQUENCE [LARGE SCALE GENOMIC DNA]</scope>
    <source>
        <strain evidence="8 9">DSM 21776</strain>
    </source>
</reference>
<dbReference type="InterPro" id="IPR050327">
    <property type="entry name" value="Proton-linked_MCT"/>
</dbReference>
<feature type="transmembrane region" description="Helical" evidence="6">
    <location>
        <begin position="110"/>
        <end position="130"/>
    </location>
</feature>
<dbReference type="Gene3D" id="1.20.1250.20">
    <property type="entry name" value="MFS general substrate transporter like domains"/>
    <property type="match status" value="2"/>
</dbReference>
<evidence type="ECO:0000256" key="3">
    <source>
        <dbReference type="ARBA" id="ARBA00022989"/>
    </source>
</evidence>
<dbReference type="InterPro" id="IPR036259">
    <property type="entry name" value="MFS_trans_sf"/>
</dbReference>
<evidence type="ECO:0000313" key="8">
    <source>
        <dbReference type="EMBL" id="TQN47198.1"/>
    </source>
</evidence>
<evidence type="ECO:0000256" key="6">
    <source>
        <dbReference type="SAM" id="Phobius"/>
    </source>
</evidence>
<comment type="subcellular location">
    <subcellularLocation>
        <location evidence="1">Cell membrane</location>
        <topology evidence="1">Multi-pass membrane protein</topology>
    </subcellularLocation>
</comment>
<proteinExistence type="predicted"/>
<evidence type="ECO:0000256" key="5">
    <source>
        <dbReference type="SAM" id="MobiDB-lite"/>
    </source>
</evidence>
<dbReference type="AlphaFoldDB" id="A0A543PSZ2"/>
<feature type="transmembrane region" description="Helical" evidence="6">
    <location>
        <begin position="136"/>
        <end position="158"/>
    </location>
</feature>
<dbReference type="Pfam" id="PF07690">
    <property type="entry name" value="MFS_1"/>
    <property type="match status" value="1"/>
</dbReference>
<keyword evidence="4 6" id="KW-0472">Membrane</keyword>
<evidence type="ECO:0000259" key="7">
    <source>
        <dbReference type="PROSITE" id="PS50850"/>
    </source>
</evidence>
<feature type="transmembrane region" description="Helical" evidence="6">
    <location>
        <begin position="200"/>
        <end position="220"/>
    </location>
</feature>
<sequence>MQQSSPVSPSDPPAITAATPPAAVPMSSSPAPAAPPPSRRIHPAWWVAVVTFLTIIGAAGFRSTPGVLMTPLHEEFGWPMGVIGGAVSVNLVLFGLAAPFSAALMERLGIQRVIATALVLVSIGSLLPIWMTASWQLVLCWGIVVGLGTGAMAMSLVATVTGRWFVARRGLVTGVLTAAGATGQLIFLPVLAWLAEHHGWRSAAIATSAAALAVVPLVLWKLHDHPSVLGITAYGAPEGTPVGRPPRPTGHPARLALTTLRDASRTKVFWLLAGSFAVCGASTNGLVGTHFIPAAHDHGMATTTAAGLLALVGVFDIVGTVFSGWLTDRVDPRILLTAYYTLRGGSLFLLPSLFSDSMHVNMLAFILFYGLDWVATVPPTIALCRSAFGERAPIVFGWVFASHQIGAAFAALGAGLIRDQLGTYTLAWYVAGALCLVAAVMCVSIATARLSDASPQRTESGAEASPAAQ</sequence>
<feature type="transmembrane region" description="Helical" evidence="6">
    <location>
        <begin position="268"/>
        <end position="292"/>
    </location>
</feature>
<evidence type="ECO:0000256" key="2">
    <source>
        <dbReference type="ARBA" id="ARBA00022692"/>
    </source>
</evidence>
<protein>
    <submittedName>
        <fullName evidence="8">Sugar phosphate permease</fullName>
    </submittedName>
</protein>
<dbReference type="PROSITE" id="PS50850">
    <property type="entry name" value="MFS"/>
    <property type="match status" value="1"/>
</dbReference>
<dbReference type="GO" id="GO:0022857">
    <property type="term" value="F:transmembrane transporter activity"/>
    <property type="evidence" value="ECO:0007669"/>
    <property type="project" value="InterPro"/>
</dbReference>
<dbReference type="EMBL" id="VFQF01000001">
    <property type="protein sequence ID" value="TQN47198.1"/>
    <property type="molecule type" value="Genomic_DNA"/>
</dbReference>
<name>A0A543PSZ2_9MICO</name>
<evidence type="ECO:0000256" key="1">
    <source>
        <dbReference type="ARBA" id="ARBA00004651"/>
    </source>
</evidence>
<dbReference type="InterPro" id="IPR020846">
    <property type="entry name" value="MFS_dom"/>
</dbReference>
<evidence type="ECO:0000256" key="4">
    <source>
        <dbReference type="ARBA" id="ARBA00023136"/>
    </source>
</evidence>
<dbReference type="CDD" id="cd17355">
    <property type="entry name" value="MFS_YcxA_like"/>
    <property type="match status" value="1"/>
</dbReference>
<dbReference type="Proteomes" id="UP000320085">
    <property type="component" value="Unassembled WGS sequence"/>
</dbReference>
<feature type="transmembrane region" description="Helical" evidence="6">
    <location>
        <begin position="304"/>
        <end position="327"/>
    </location>
</feature>
<dbReference type="PANTHER" id="PTHR11360">
    <property type="entry name" value="MONOCARBOXYLATE TRANSPORTER"/>
    <property type="match status" value="1"/>
</dbReference>
<gene>
    <name evidence="8" type="ORF">FHX52_0291</name>
</gene>
<dbReference type="PANTHER" id="PTHR11360:SF284">
    <property type="entry name" value="EG:103B4.3 PROTEIN-RELATED"/>
    <property type="match status" value="1"/>
</dbReference>
<feature type="transmembrane region" description="Helical" evidence="6">
    <location>
        <begin position="360"/>
        <end position="383"/>
    </location>
</feature>
<feature type="transmembrane region" description="Helical" evidence="6">
    <location>
        <begin position="76"/>
        <end position="98"/>
    </location>
</feature>
<evidence type="ECO:0000313" key="9">
    <source>
        <dbReference type="Proteomes" id="UP000320085"/>
    </source>
</evidence>
<feature type="transmembrane region" description="Helical" evidence="6">
    <location>
        <begin position="44"/>
        <end position="64"/>
    </location>
</feature>
<dbReference type="SUPFAM" id="SSF103473">
    <property type="entry name" value="MFS general substrate transporter"/>
    <property type="match status" value="1"/>
</dbReference>
<feature type="compositionally biased region" description="Low complexity" evidence="5">
    <location>
        <begin position="1"/>
        <end position="31"/>
    </location>
</feature>
<feature type="transmembrane region" description="Helical" evidence="6">
    <location>
        <begin position="334"/>
        <end position="354"/>
    </location>
</feature>
<feature type="transmembrane region" description="Helical" evidence="6">
    <location>
        <begin position="395"/>
        <end position="414"/>
    </location>
</feature>